<name>A0A7I7K4T1_9MYCO</name>
<protein>
    <submittedName>
        <fullName evidence="2">Universal stress protein</fullName>
    </submittedName>
</protein>
<dbReference type="EMBL" id="AP022563">
    <property type="protein sequence ID" value="BBX18491.1"/>
    <property type="molecule type" value="Genomic_DNA"/>
</dbReference>
<dbReference type="InterPro" id="IPR014729">
    <property type="entry name" value="Rossmann-like_a/b/a_fold"/>
</dbReference>
<evidence type="ECO:0000313" key="2">
    <source>
        <dbReference type="EMBL" id="BBX18491.1"/>
    </source>
</evidence>
<comment type="similarity">
    <text evidence="1">Belongs to the universal stress protein A family.</text>
</comment>
<evidence type="ECO:0000313" key="3">
    <source>
        <dbReference type="Proteomes" id="UP000467006"/>
    </source>
</evidence>
<reference evidence="2 3" key="1">
    <citation type="journal article" date="2019" name="Emerg. Microbes Infect.">
        <title>Comprehensive subspecies identification of 175 nontuberculous mycobacteria species based on 7547 genomic profiles.</title>
        <authorList>
            <person name="Matsumoto Y."/>
            <person name="Kinjo T."/>
            <person name="Motooka D."/>
            <person name="Nabeya D."/>
            <person name="Jung N."/>
            <person name="Uechi K."/>
            <person name="Horii T."/>
            <person name="Iida T."/>
            <person name="Fujita J."/>
            <person name="Nakamura S."/>
        </authorList>
    </citation>
    <scope>NUCLEOTIDE SEQUENCE [LARGE SCALE GENOMIC DNA]</scope>
    <source>
        <strain evidence="2 3">JCM 6396</strain>
    </source>
</reference>
<keyword evidence="3" id="KW-1185">Reference proteome</keyword>
<dbReference type="PANTHER" id="PTHR46268">
    <property type="entry name" value="STRESS RESPONSE PROTEIN NHAX"/>
    <property type="match status" value="1"/>
</dbReference>
<accession>A0A7I7K4T1</accession>
<dbReference type="InterPro" id="IPR006015">
    <property type="entry name" value="Universal_stress_UspA"/>
</dbReference>
<dbReference type="Pfam" id="PF00582">
    <property type="entry name" value="Usp"/>
    <property type="match status" value="1"/>
</dbReference>
<proteinExistence type="inferred from homology"/>
<sequence length="261" mass="28005">MPLPVVAGVDGSAAARRAALWAADEAEARGTSVLLIYAIKPAHLSATEYTAQIRHARDTLREMRIALQANGKAVDVETEIVDGPAAEALVAASERAAMVCVGSAGIDRYARSIVGSTAAEVAERAYCPVALIRPEEHPSSAGPSWIIVAVSDRPDNPAVVEHALREATLRRTPVLFLGDRRDAGSADALERRIRPWRERYPDVHIYPIADRADVAHFLKRHDEPVLLAVIGSEDVDEVAQILGSGHSVLRHGTSSALVVRS</sequence>
<dbReference type="PRINTS" id="PR01438">
    <property type="entry name" value="UNVRSLSTRESS"/>
</dbReference>
<dbReference type="OrthoDB" id="4614783at2"/>
<dbReference type="AlphaFoldDB" id="A0A7I7K4T1"/>
<dbReference type="PANTHER" id="PTHR46268:SF6">
    <property type="entry name" value="UNIVERSAL STRESS PROTEIN UP12"/>
    <property type="match status" value="1"/>
</dbReference>
<dbReference type="Proteomes" id="UP000467006">
    <property type="component" value="Chromosome"/>
</dbReference>
<dbReference type="Gene3D" id="3.40.50.620">
    <property type="entry name" value="HUPs"/>
    <property type="match status" value="2"/>
</dbReference>
<gene>
    <name evidence="2" type="ORF">MDUV_33510</name>
</gene>
<dbReference type="InterPro" id="IPR006016">
    <property type="entry name" value="UspA"/>
</dbReference>
<evidence type="ECO:0000256" key="1">
    <source>
        <dbReference type="ARBA" id="ARBA00008791"/>
    </source>
</evidence>
<dbReference type="SUPFAM" id="SSF52402">
    <property type="entry name" value="Adenine nucleotide alpha hydrolases-like"/>
    <property type="match status" value="1"/>
</dbReference>
<dbReference type="KEGG" id="mdu:MDUV_33510"/>
<organism evidence="2 3">
    <name type="scientific">Mycolicibacterium duvalii</name>
    <dbReference type="NCBI Taxonomy" id="39688"/>
    <lineage>
        <taxon>Bacteria</taxon>
        <taxon>Bacillati</taxon>
        <taxon>Actinomycetota</taxon>
        <taxon>Actinomycetes</taxon>
        <taxon>Mycobacteriales</taxon>
        <taxon>Mycobacteriaceae</taxon>
        <taxon>Mycolicibacterium</taxon>
    </lineage>
</organism>